<protein>
    <submittedName>
        <fullName evidence="1">Uncharacterized protein</fullName>
    </submittedName>
</protein>
<name>A0A1M5TLK8_9GAMM</name>
<dbReference type="EMBL" id="FQXG01000003">
    <property type="protein sequence ID" value="SHH51705.1"/>
    <property type="molecule type" value="Genomic_DNA"/>
</dbReference>
<reference evidence="1 2" key="1">
    <citation type="submission" date="2016-11" db="EMBL/GenBank/DDBJ databases">
        <authorList>
            <person name="Jaros S."/>
            <person name="Januszkiewicz K."/>
            <person name="Wedrychowicz H."/>
        </authorList>
    </citation>
    <scope>NUCLEOTIDE SEQUENCE [LARGE SCALE GENOMIC DNA]</scope>
    <source>
        <strain evidence="1 2">DSM 16917</strain>
    </source>
</reference>
<gene>
    <name evidence="1" type="ORF">SAMN02745129_2197</name>
</gene>
<dbReference type="AlphaFoldDB" id="A0A1M5TLK8"/>
<accession>A0A1M5TLK8</accession>
<evidence type="ECO:0000313" key="1">
    <source>
        <dbReference type="EMBL" id="SHH51705.1"/>
    </source>
</evidence>
<organism evidence="1 2">
    <name type="scientific">Ferrimonas marina</name>
    <dbReference type="NCBI Taxonomy" id="299255"/>
    <lineage>
        <taxon>Bacteria</taxon>
        <taxon>Pseudomonadati</taxon>
        <taxon>Pseudomonadota</taxon>
        <taxon>Gammaproteobacteria</taxon>
        <taxon>Alteromonadales</taxon>
        <taxon>Ferrimonadaceae</taxon>
        <taxon>Ferrimonas</taxon>
    </lineage>
</organism>
<evidence type="ECO:0000313" key="2">
    <source>
        <dbReference type="Proteomes" id="UP000184268"/>
    </source>
</evidence>
<dbReference type="STRING" id="299255.SAMN02745129_2197"/>
<sequence length="194" mass="21532">MEARTAKIAVNIKATYQGLLTPENPTRYLVDPSEAKAIHVALLALAKSRFKVSFSFWDTSKTRICIHQDPLPAPCPIDDVVRFLPEHAEELQQLLADTPVKPEHKQVLAEMFDHSCTSQPAPQPGAWQSVMLQGKQVRSDGDYYAIGDPETGQATIRFGDERIDIDWLAPPTDEDKAAVVASTDYSHYAGMEPE</sequence>
<dbReference type="RefSeq" id="WP_067656200.1">
    <property type="nucleotide sequence ID" value="NZ_FQXG01000003.1"/>
</dbReference>
<dbReference type="Proteomes" id="UP000184268">
    <property type="component" value="Unassembled WGS sequence"/>
</dbReference>
<keyword evidence="2" id="KW-1185">Reference proteome</keyword>
<proteinExistence type="predicted"/>